<name>A0ABN1R4C0_9ACTN</name>
<dbReference type="RefSeq" id="WP_343975784.1">
    <property type="nucleotide sequence ID" value="NZ_BAAAHK010000013.1"/>
</dbReference>
<keyword evidence="1" id="KW-0732">Signal</keyword>
<dbReference type="Proteomes" id="UP001500542">
    <property type="component" value="Unassembled WGS sequence"/>
</dbReference>
<reference evidence="2 3" key="1">
    <citation type="journal article" date="2019" name="Int. J. Syst. Evol. Microbiol.">
        <title>The Global Catalogue of Microorganisms (GCM) 10K type strain sequencing project: providing services to taxonomists for standard genome sequencing and annotation.</title>
        <authorList>
            <consortium name="The Broad Institute Genomics Platform"/>
            <consortium name="The Broad Institute Genome Sequencing Center for Infectious Disease"/>
            <person name="Wu L."/>
            <person name="Ma J."/>
        </authorList>
    </citation>
    <scope>NUCLEOTIDE SEQUENCE [LARGE SCALE GENOMIC DNA]</scope>
    <source>
        <strain evidence="2 3">JCM 10977</strain>
    </source>
</reference>
<gene>
    <name evidence="2" type="ORF">GCM10009554_53600</name>
</gene>
<comment type="caution">
    <text evidence="2">The sequence shown here is derived from an EMBL/GenBank/DDBJ whole genome shotgun (WGS) entry which is preliminary data.</text>
</comment>
<organism evidence="2 3">
    <name type="scientific">Kribbella koreensis</name>
    <dbReference type="NCBI Taxonomy" id="57909"/>
    <lineage>
        <taxon>Bacteria</taxon>
        <taxon>Bacillati</taxon>
        <taxon>Actinomycetota</taxon>
        <taxon>Actinomycetes</taxon>
        <taxon>Propionibacteriales</taxon>
        <taxon>Kribbellaceae</taxon>
        <taxon>Kribbella</taxon>
    </lineage>
</organism>
<feature type="signal peptide" evidence="1">
    <location>
        <begin position="1"/>
        <end position="28"/>
    </location>
</feature>
<evidence type="ECO:0000313" key="3">
    <source>
        <dbReference type="Proteomes" id="UP001500542"/>
    </source>
</evidence>
<dbReference type="EMBL" id="BAAAHK010000013">
    <property type="protein sequence ID" value="GAA0951698.1"/>
    <property type="molecule type" value="Genomic_DNA"/>
</dbReference>
<evidence type="ECO:0000256" key="1">
    <source>
        <dbReference type="SAM" id="SignalP"/>
    </source>
</evidence>
<protein>
    <submittedName>
        <fullName evidence="2">Uncharacterized protein</fullName>
    </submittedName>
</protein>
<accession>A0ABN1R4C0</accession>
<sequence>MRITAALTSAGLATLGLLVLAPAVSAQAAATAGTSVSVVTGWQAIAKYPNYRRCVDAGQQYVREGFNDWDCRPAGPSGEYWLFVR</sequence>
<keyword evidence="3" id="KW-1185">Reference proteome</keyword>
<feature type="chain" id="PRO_5045861862" evidence="1">
    <location>
        <begin position="29"/>
        <end position="85"/>
    </location>
</feature>
<evidence type="ECO:0000313" key="2">
    <source>
        <dbReference type="EMBL" id="GAA0951698.1"/>
    </source>
</evidence>
<proteinExistence type="predicted"/>